<dbReference type="Gene3D" id="3.30.950.10">
    <property type="entry name" value="Methyltransferase, Cobalt-precorrin-4 Transmethylase, Domain 2"/>
    <property type="match status" value="1"/>
</dbReference>
<dbReference type="OrthoDB" id="9772960at2"/>
<dbReference type="InterPro" id="IPR051810">
    <property type="entry name" value="Precorrin_MeTrfase"/>
</dbReference>
<dbReference type="InterPro" id="IPR014777">
    <property type="entry name" value="4pyrrole_Mease_sub1"/>
</dbReference>
<evidence type="ECO:0000256" key="5">
    <source>
        <dbReference type="ARBA" id="ARBA00022691"/>
    </source>
</evidence>
<feature type="domain" description="Cobalamin synthesis G N-terminal" evidence="8">
    <location>
        <begin position="64"/>
        <end position="143"/>
    </location>
</feature>
<evidence type="ECO:0000259" key="7">
    <source>
        <dbReference type="Pfam" id="PF01890"/>
    </source>
</evidence>
<evidence type="ECO:0000256" key="3">
    <source>
        <dbReference type="ARBA" id="ARBA00022603"/>
    </source>
</evidence>
<dbReference type="Pfam" id="PF11760">
    <property type="entry name" value="CbiG_N"/>
    <property type="match status" value="1"/>
</dbReference>
<dbReference type="InterPro" id="IPR035996">
    <property type="entry name" value="4pyrrol_Methylase_sf"/>
</dbReference>
<dbReference type="SUPFAM" id="SSF53790">
    <property type="entry name" value="Tetrapyrrole methylase"/>
    <property type="match status" value="1"/>
</dbReference>
<dbReference type="Proteomes" id="UP000029738">
    <property type="component" value="Unassembled WGS sequence"/>
</dbReference>
<evidence type="ECO:0000259" key="6">
    <source>
        <dbReference type="Pfam" id="PF00590"/>
    </source>
</evidence>
<evidence type="ECO:0000256" key="1">
    <source>
        <dbReference type="ARBA" id="ARBA00004953"/>
    </source>
</evidence>
<dbReference type="AlphaFoldDB" id="A0A8S9TAJ4"/>
<proteinExistence type="predicted"/>
<dbReference type="InterPro" id="IPR021744">
    <property type="entry name" value="CbiG_N"/>
</dbReference>
<comment type="pathway">
    <text evidence="1">Cofactor biosynthesis; adenosylcobalamin biosynthesis.</text>
</comment>
<dbReference type="GO" id="GO:0009236">
    <property type="term" value="P:cobalamin biosynthetic process"/>
    <property type="evidence" value="ECO:0007669"/>
    <property type="project" value="UniProtKB-KW"/>
</dbReference>
<reference evidence="10" key="1">
    <citation type="journal article" date="2015" name="Genome Announc.">
        <title>Draft Genome Sequence of Tolypothrix boutellei Strain VB521301.</title>
        <authorList>
            <person name="Chandrababunaidu M.M."/>
            <person name="Singh D."/>
            <person name="Sen D."/>
            <person name="Bhan S."/>
            <person name="Das S."/>
            <person name="Gupta A."/>
            <person name="Adhikary S.P."/>
            <person name="Tripathy S."/>
        </authorList>
    </citation>
    <scope>NUCLEOTIDE SEQUENCE</scope>
    <source>
        <strain evidence="10">VB521301</strain>
    </source>
</reference>
<protein>
    <submittedName>
        <fullName evidence="10">Precorrin-3B C(17)-methyltransferase</fullName>
        <ecNumber evidence="10">2.1.1.131</ecNumber>
    </submittedName>
</protein>
<dbReference type="Pfam" id="PF00590">
    <property type="entry name" value="TP_methylase"/>
    <property type="match status" value="1"/>
</dbReference>
<dbReference type="SUPFAM" id="SSF159664">
    <property type="entry name" value="CobE/GbiG C-terminal domain-like"/>
    <property type="match status" value="1"/>
</dbReference>
<dbReference type="InterPro" id="IPR006363">
    <property type="entry name" value="Cbl_synth_CobJ/CibH_dom"/>
</dbReference>
<feature type="domain" description="CobE/GbiG C-terminal" evidence="7">
    <location>
        <begin position="236"/>
        <end position="369"/>
    </location>
</feature>
<dbReference type="Pfam" id="PF11761">
    <property type="entry name" value="CbiG_mid"/>
    <property type="match status" value="1"/>
</dbReference>
<dbReference type="InterPro" id="IPR002750">
    <property type="entry name" value="CobE/GbiG_C"/>
</dbReference>
<dbReference type="Gene3D" id="3.40.50.11220">
    <property type="match status" value="1"/>
</dbReference>
<sequence>MSSAEVPLKHPTSFLPPIAAIATTPTGVKKLQTLSQIDSVNIWVPESLADMPGTQVYTGSLKQHIANLWQTHRAFIFCLATGAVVRLIAPLLRHKSTDPAVITLDEAGRFVISLCGGHQGGGDKLAQLIALQLNATPVLSGASASLGLPAVDTLGVPFGWKRGEGDWTGVSASVARGERVQVIQETGSTLWQTAFSTQPSAFIFQEDPSATAKIWITSKLPHTSPIPQIHWYPRVLWIGIGCERGTSEQLLETAIQQVFQQHQLAESAIAGIATIDIKSDEVGLVKLCQKRNLPLKTFSSDILSKISVPNPSQVVEKEVGTPSVAEAAALCAAQSQTLLIAKQIFKPSLTPLLPHSSPPLQGAVTIAIAQAEKEYIGRTGELLLIGTGPGQINQMTPAAQAAVTSADAIIGYSLYVDLIHPILRPGQIVEALPITKERQRAQRAIELANWGLQVAVISSGDCGIYGMAGLVLEELQTQDWDGKTPKIQIFPGITAMQAAASRVGTPLMHDFCAISLSDLLTPWEMIEKRLEAAAVADFVTALYNPRSQTRIQQLVTAREIFLKYRNSDTPVAVVRSAYREDEQITLTTLDKLLDVSIDMLTTVLIGNSNTRFHANWMVTPRGYLGFANS</sequence>
<evidence type="ECO:0000313" key="10">
    <source>
        <dbReference type="EMBL" id="KAF3888614.1"/>
    </source>
</evidence>
<dbReference type="EC" id="2.1.1.131" evidence="10"/>
<accession>A0A8S9TAJ4</accession>
<dbReference type="GO" id="GO:0032259">
    <property type="term" value="P:methylation"/>
    <property type="evidence" value="ECO:0007669"/>
    <property type="project" value="UniProtKB-KW"/>
</dbReference>
<feature type="domain" description="Tetrapyrrole methylase" evidence="6">
    <location>
        <begin position="382"/>
        <end position="592"/>
    </location>
</feature>
<dbReference type="Gene3D" id="3.30.420.180">
    <property type="entry name" value="CobE/GbiG C-terminal domain"/>
    <property type="match status" value="1"/>
</dbReference>
<reference evidence="10" key="2">
    <citation type="submission" date="2019-11" db="EMBL/GenBank/DDBJ databases">
        <title>Improved Assembly of Tolypothrix boutellei genome.</title>
        <authorList>
            <person name="Sarangi A.N."/>
            <person name="Mukherjee M."/>
            <person name="Ghosh S."/>
            <person name="Singh D."/>
            <person name="Das A."/>
            <person name="Kant S."/>
            <person name="Prusty A."/>
            <person name="Tripathy S."/>
        </authorList>
    </citation>
    <scope>NUCLEOTIDE SEQUENCE</scope>
    <source>
        <strain evidence="10">VB521301</strain>
    </source>
</reference>
<evidence type="ECO:0000256" key="2">
    <source>
        <dbReference type="ARBA" id="ARBA00022573"/>
    </source>
</evidence>
<dbReference type="CDD" id="cd11646">
    <property type="entry name" value="Precorrin_3B_C17_MT"/>
    <property type="match status" value="1"/>
</dbReference>
<name>A0A8S9TAJ4_9CYAN</name>
<evidence type="ECO:0000256" key="4">
    <source>
        <dbReference type="ARBA" id="ARBA00022679"/>
    </source>
</evidence>
<keyword evidence="5" id="KW-0949">S-adenosyl-L-methionine</keyword>
<dbReference type="InterPro" id="IPR000878">
    <property type="entry name" value="4pyrrol_Mease"/>
</dbReference>
<dbReference type="SUPFAM" id="SSF159672">
    <property type="entry name" value="CbiG N-terminal domain-like"/>
    <property type="match status" value="1"/>
</dbReference>
<evidence type="ECO:0000313" key="11">
    <source>
        <dbReference type="Proteomes" id="UP000029738"/>
    </source>
</evidence>
<dbReference type="NCBIfam" id="TIGR01466">
    <property type="entry name" value="cobJ_cbiH"/>
    <property type="match status" value="1"/>
</dbReference>
<dbReference type="RefSeq" id="WP_050046828.1">
    <property type="nucleotide sequence ID" value="NZ_JHEG04000001.1"/>
</dbReference>
<dbReference type="Pfam" id="PF01890">
    <property type="entry name" value="CbiG_C"/>
    <property type="match status" value="1"/>
</dbReference>
<dbReference type="PANTHER" id="PTHR47036">
    <property type="entry name" value="COBALT-FACTOR III C(17)-METHYLTRANSFERASE-RELATED"/>
    <property type="match status" value="1"/>
</dbReference>
<dbReference type="EMBL" id="JHEG04000001">
    <property type="protein sequence ID" value="KAF3888614.1"/>
    <property type="molecule type" value="Genomic_DNA"/>
</dbReference>
<keyword evidence="11" id="KW-1185">Reference proteome</keyword>
<dbReference type="PANTHER" id="PTHR47036:SF1">
    <property type="entry name" value="COBALT-FACTOR III C(17)-METHYLTRANSFERASE-RELATED"/>
    <property type="match status" value="1"/>
</dbReference>
<feature type="domain" description="Cobalamin biosynthesis central region" evidence="9">
    <location>
        <begin position="149"/>
        <end position="233"/>
    </location>
</feature>
<organism evidence="10 11">
    <name type="scientific">Tolypothrix bouteillei VB521301</name>
    <dbReference type="NCBI Taxonomy" id="1479485"/>
    <lineage>
        <taxon>Bacteria</taxon>
        <taxon>Bacillati</taxon>
        <taxon>Cyanobacteriota</taxon>
        <taxon>Cyanophyceae</taxon>
        <taxon>Nostocales</taxon>
        <taxon>Tolypothrichaceae</taxon>
        <taxon>Tolypothrix</taxon>
    </lineage>
</organism>
<evidence type="ECO:0000259" key="8">
    <source>
        <dbReference type="Pfam" id="PF11760"/>
    </source>
</evidence>
<comment type="caution">
    <text evidence="10">The sequence shown here is derived from an EMBL/GenBank/DDBJ whole genome shotgun (WGS) entry which is preliminary data.</text>
</comment>
<dbReference type="GO" id="GO:0030789">
    <property type="term" value="F:precorrin-3B C17-methyltransferase activity"/>
    <property type="evidence" value="ECO:0007669"/>
    <property type="project" value="UniProtKB-EC"/>
</dbReference>
<keyword evidence="3 10" id="KW-0489">Methyltransferase</keyword>
<dbReference type="InterPro" id="IPR036518">
    <property type="entry name" value="CobE/GbiG_C_sf"/>
</dbReference>
<dbReference type="InterPro" id="IPR014776">
    <property type="entry name" value="4pyrrole_Mease_sub2"/>
</dbReference>
<evidence type="ECO:0000259" key="9">
    <source>
        <dbReference type="Pfam" id="PF11761"/>
    </source>
</evidence>
<dbReference type="InterPro" id="IPR021745">
    <property type="entry name" value="CbiG_mid"/>
</dbReference>
<dbReference type="InterPro" id="IPR038029">
    <property type="entry name" value="GbiG_N_sf"/>
</dbReference>
<gene>
    <name evidence="10" type="primary">cobJ</name>
    <name evidence="10" type="ORF">DA73_0400026395</name>
</gene>
<keyword evidence="4 10" id="KW-0808">Transferase</keyword>
<keyword evidence="2" id="KW-0169">Cobalamin biosynthesis</keyword>
<dbReference type="Gene3D" id="3.40.1010.10">
    <property type="entry name" value="Cobalt-precorrin-4 Transmethylase, Domain 1"/>
    <property type="match status" value="1"/>
</dbReference>